<keyword evidence="10" id="KW-1185">Reference proteome</keyword>
<dbReference type="GO" id="GO:0003677">
    <property type="term" value="F:DNA binding"/>
    <property type="evidence" value="ECO:0007669"/>
    <property type="project" value="UniProtKB-KW"/>
</dbReference>
<accession>A0A8H9IZR5</accession>
<organism evidence="9 10">
    <name type="scientific">Amycolatopsis bartoniae</name>
    <dbReference type="NCBI Taxonomy" id="941986"/>
    <lineage>
        <taxon>Bacteria</taxon>
        <taxon>Bacillati</taxon>
        <taxon>Actinomycetota</taxon>
        <taxon>Actinomycetes</taxon>
        <taxon>Pseudonocardiales</taxon>
        <taxon>Pseudonocardiaceae</taxon>
        <taxon>Amycolatopsis</taxon>
    </lineage>
</organism>
<protein>
    <recommendedName>
        <fullName evidence="5">RNA polymerase sigma factor</fullName>
    </recommendedName>
</protein>
<dbReference type="Pfam" id="PF04539">
    <property type="entry name" value="Sigma70_r3"/>
    <property type="match status" value="1"/>
</dbReference>
<keyword evidence="3 5" id="KW-0238">DNA-binding</keyword>
<reference evidence="9" key="2">
    <citation type="submission" date="2020-09" db="EMBL/GenBank/DDBJ databases">
        <authorList>
            <person name="Sun Q."/>
            <person name="Zhou Y."/>
        </authorList>
    </citation>
    <scope>NUCLEOTIDE SEQUENCE</scope>
    <source>
        <strain evidence="9">CGMCC 4.7679</strain>
    </source>
</reference>
<keyword evidence="2 5" id="KW-0731">Sigma factor</keyword>
<dbReference type="GO" id="GO:0016987">
    <property type="term" value="F:sigma factor activity"/>
    <property type="evidence" value="ECO:0007669"/>
    <property type="project" value="UniProtKB-KW"/>
</dbReference>
<comment type="caution">
    <text evidence="9">The sequence shown here is derived from an EMBL/GenBank/DDBJ whole genome shotgun (WGS) entry which is preliminary data.</text>
</comment>
<dbReference type="InterPro" id="IPR014284">
    <property type="entry name" value="RNA_pol_sigma-70_dom"/>
</dbReference>
<evidence type="ECO:0000313" key="9">
    <source>
        <dbReference type="EMBL" id="GHF62841.1"/>
    </source>
</evidence>
<dbReference type="Gene3D" id="1.20.140.160">
    <property type="match status" value="1"/>
</dbReference>
<dbReference type="PANTHER" id="PTHR30385:SF7">
    <property type="entry name" value="RNA POLYMERASE SIGMA FACTOR FLIA"/>
    <property type="match status" value="1"/>
</dbReference>
<dbReference type="PROSITE" id="PS00715">
    <property type="entry name" value="SIGMA70_1"/>
    <property type="match status" value="1"/>
</dbReference>
<dbReference type="NCBIfam" id="NF005413">
    <property type="entry name" value="PRK06986.1"/>
    <property type="match status" value="1"/>
</dbReference>
<feature type="region of interest" description="Disordered" evidence="6">
    <location>
        <begin position="1"/>
        <end position="171"/>
    </location>
</feature>
<name>A0A8H9IZR5_9PSEU</name>
<dbReference type="InterPro" id="IPR007630">
    <property type="entry name" value="RNA_pol_sigma70_r4"/>
</dbReference>
<proteinExistence type="inferred from homology"/>
<dbReference type="GO" id="GO:0003899">
    <property type="term" value="F:DNA-directed RNA polymerase activity"/>
    <property type="evidence" value="ECO:0007669"/>
    <property type="project" value="InterPro"/>
</dbReference>
<feature type="compositionally biased region" description="Basic and acidic residues" evidence="6">
    <location>
        <begin position="1"/>
        <end position="14"/>
    </location>
</feature>
<dbReference type="Gene3D" id="1.10.1740.10">
    <property type="match status" value="1"/>
</dbReference>
<comment type="function">
    <text evidence="5">Sigma factors are initiation factors that promote the attachment of RNA polymerase to specific initiation sites and are then released.</text>
</comment>
<dbReference type="Proteomes" id="UP000658656">
    <property type="component" value="Unassembled WGS sequence"/>
</dbReference>
<dbReference type="CDD" id="cd06171">
    <property type="entry name" value="Sigma70_r4"/>
    <property type="match status" value="1"/>
</dbReference>
<reference evidence="9" key="1">
    <citation type="journal article" date="2014" name="Int. J. Syst. Evol. Microbiol.">
        <title>Complete genome sequence of Corynebacterium casei LMG S-19264T (=DSM 44701T), isolated from a smear-ripened cheese.</title>
        <authorList>
            <consortium name="US DOE Joint Genome Institute (JGI-PGF)"/>
            <person name="Walter F."/>
            <person name="Albersmeier A."/>
            <person name="Kalinowski J."/>
            <person name="Ruckert C."/>
        </authorList>
    </citation>
    <scope>NUCLEOTIDE SEQUENCE</scope>
    <source>
        <strain evidence="9">CGMCC 4.7679</strain>
    </source>
</reference>
<sequence>MTADLRLTDADRSETSPNGDLGVPTDGSAPPRRGNPCEDAPQDGEPAGSPLSTAGSADARRAPHPTDNEHDISVAGPPHALNATETVLPDGSGSGSGTAIEDSAGGATVAGSVDGRAPADSASGGRDAAADSLARAADARDGAAPAGTALAPGGAGGQPSRTGGGGDGSTNEVDAAINALWREFRERPNQRLRERLVLHYAPLVKYVAGRVGTGLPTHVDVGDLVQSGIFGLIDAIEKFDPDRGWRFETYAMQRIRGAILDDLRSQDWVPRVVRSRLREAERALERLGARLHRTPSDTELAEELGIGLDELRDLYGQLRLTSVVALEDLIAAGKDSGSLVDTLQDEDAVDPVAVLVDRDNRRQLAEAIAQLTERDRIVVSLYYFESLTLAEIGKVLGVTESRVSQLHTRAVLRLRARLTEQASV</sequence>
<keyword evidence="4 5" id="KW-0804">Transcription</keyword>
<dbReference type="InterPro" id="IPR013325">
    <property type="entry name" value="RNA_pol_sigma_r2"/>
</dbReference>
<evidence type="ECO:0000256" key="1">
    <source>
        <dbReference type="ARBA" id="ARBA00023015"/>
    </source>
</evidence>
<dbReference type="GO" id="GO:0006352">
    <property type="term" value="P:DNA-templated transcription initiation"/>
    <property type="evidence" value="ECO:0007669"/>
    <property type="project" value="InterPro"/>
</dbReference>
<evidence type="ECO:0000256" key="2">
    <source>
        <dbReference type="ARBA" id="ARBA00023082"/>
    </source>
</evidence>
<feature type="domain" description="RNA polymerase sigma-70" evidence="7">
    <location>
        <begin position="223"/>
        <end position="236"/>
    </location>
</feature>
<dbReference type="InterPro" id="IPR007624">
    <property type="entry name" value="RNA_pol_sigma70_r3"/>
</dbReference>
<evidence type="ECO:0000256" key="5">
    <source>
        <dbReference type="RuleBase" id="RU362124"/>
    </source>
</evidence>
<dbReference type="Pfam" id="PF04545">
    <property type="entry name" value="Sigma70_r4"/>
    <property type="match status" value="1"/>
</dbReference>
<dbReference type="InterPro" id="IPR013324">
    <property type="entry name" value="RNA_pol_sigma_r3/r4-like"/>
</dbReference>
<dbReference type="NCBIfam" id="TIGR02937">
    <property type="entry name" value="sigma70-ECF"/>
    <property type="match status" value="1"/>
</dbReference>
<evidence type="ECO:0000256" key="3">
    <source>
        <dbReference type="ARBA" id="ARBA00023125"/>
    </source>
</evidence>
<keyword evidence="1 5" id="KW-0805">Transcription regulation</keyword>
<feature type="domain" description="RNA polymerase sigma-70" evidence="8">
    <location>
        <begin position="388"/>
        <end position="414"/>
    </location>
</feature>
<dbReference type="PANTHER" id="PTHR30385">
    <property type="entry name" value="SIGMA FACTOR F FLAGELLAR"/>
    <property type="match status" value="1"/>
</dbReference>
<dbReference type="Pfam" id="PF04542">
    <property type="entry name" value="Sigma70_r2"/>
    <property type="match status" value="1"/>
</dbReference>
<feature type="compositionally biased region" description="Low complexity" evidence="6">
    <location>
        <begin position="118"/>
        <end position="152"/>
    </location>
</feature>
<evidence type="ECO:0000256" key="6">
    <source>
        <dbReference type="SAM" id="MobiDB-lite"/>
    </source>
</evidence>
<feature type="compositionally biased region" description="Basic and acidic residues" evidence="6">
    <location>
        <begin position="58"/>
        <end position="72"/>
    </location>
</feature>
<dbReference type="InterPro" id="IPR000943">
    <property type="entry name" value="RNA_pol_sigma70"/>
</dbReference>
<dbReference type="AlphaFoldDB" id="A0A8H9IZR5"/>
<comment type="similarity">
    <text evidence="5">Belongs to the sigma-70 factor family.</text>
</comment>
<evidence type="ECO:0000313" key="10">
    <source>
        <dbReference type="Proteomes" id="UP000658656"/>
    </source>
</evidence>
<dbReference type="SUPFAM" id="SSF88659">
    <property type="entry name" value="Sigma3 and sigma4 domains of RNA polymerase sigma factors"/>
    <property type="match status" value="2"/>
</dbReference>
<dbReference type="PRINTS" id="PR00046">
    <property type="entry name" value="SIGMA70FCT"/>
</dbReference>
<dbReference type="NCBIfam" id="TIGR02479">
    <property type="entry name" value="FliA_WhiG"/>
    <property type="match status" value="1"/>
</dbReference>
<dbReference type="InterPro" id="IPR007627">
    <property type="entry name" value="RNA_pol_sigma70_r2"/>
</dbReference>
<dbReference type="InterPro" id="IPR012845">
    <property type="entry name" value="RNA_pol_sigma_FliA_WhiG"/>
</dbReference>
<evidence type="ECO:0000256" key="4">
    <source>
        <dbReference type="ARBA" id="ARBA00023163"/>
    </source>
</evidence>
<dbReference type="PROSITE" id="PS00716">
    <property type="entry name" value="SIGMA70_2"/>
    <property type="match status" value="1"/>
</dbReference>
<evidence type="ECO:0000259" key="8">
    <source>
        <dbReference type="PROSITE" id="PS00716"/>
    </source>
</evidence>
<evidence type="ECO:0000259" key="7">
    <source>
        <dbReference type="PROSITE" id="PS00715"/>
    </source>
</evidence>
<feature type="compositionally biased region" description="Gly residues" evidence="6">
    <location>
        <begin position="153"/>
        <end position="168"/>
    </location>
</feature>
<dbReference type="EMBL" id="BNAV01000005">
    <property type="protein sequence ID" value="GHF62841.1"/>
    <property type="molecule type" value="Genomic_DNA"/>
</dbReference>
<dbReference type="SUPFAM" id="SSF88946">
    <property type="entry name" value="Sigma2 domain of RNA polymerase sigma factors"/>
    <property type="match status" value="1"/>
</dbReference>
<gene>
    <name evidence="9" type="ORF">GCM10017566_40500</name>
</gene>